<gene>
    <name evidence="2" type="ORF">PUN28_001805</name>
</gene>
<evidence type="ECO:0000313" key="2">
    <source>
        <dbReference type="EMBL" id="KAL0129800.1"/>
    </source>
</evidence>
<feature type="region of interest" description="Disordered" evidence="1">
    <location>
        <begin position="155"/>
        <end position="206"/>
    </location>
</feature>
<accession>A0AAW2GRG4</accession>
<dbReference type="EMBL" id="JADYXP020000002">
    <property type="protein sequence ID" value="KAL0129800.1"/>
    <property type="molecule type" value="Genomic_DNA"/>
</dbReference>
<dbReference type="AlphaFoldDB" id="A0AAW2GRG4"/>
<organism evidence="2 3">
    <name type="scientific">Cardiocondyla obscurior</name>
    <dbReference type="NCBI Taxonomy" id="286306"/>
    <lineage>
        <taxon>Eukaryota</taxon>
        <taxon>Metazoa</taxon>
        <taxon>Ecdysozoa</taxon>
        <taxon>Arthropoda</taxon>
        <taxon>Hexapoda</taxon>
        <taxon>Insecta</taxon>
        <taxon>Pterygota</taxon>
        <taxon>Neoptera</taxon>
        <taxon>Endopterygota</taxon>
        <taxon>Hymenoptera</taxon>
        <taxon>Apocrita</taxon>
        <taxon>Aculeata</taxon>
        <taxon>Formicoidea</taxon>
        <taxon>Formicidae</taxon>
        <taxon>Myrmicinae</taxon>
        <taxon>Cardiocondyla</taxon>
    </lineage>
</organism>
<feature type="compositionally biased region" description="Low complexity" evidence="1">
    <location>
        <begin position="181"/>
        <end position="197"/>
    </location>
</feature>
<proteinExistence type="predicted"/>
<evidence type="ECO:0000256" key="1">
    <source>
        <dbReference type="SAM" id="MobiDB-lite"/>
    </source>
</evidence>
<reference evidence="2 3" key="1">
    <citation type="submission" date="2023-03" db="EMBL/GenBank/DDBJ databases">
        <title>High recombination rates correlate with genetic variation in Cardiocondyla obscurior ants.</title>
        <authorList>
            <person name="Errbii M."/>
        </authorList>
    </citation>
    <scope>NUCLEOTIDE SEQUENCE [LARGE SCALE GENOMIC DNA]</scope>
    <source>
        <strain evidence="2">Alpha-2009</strain>
        <tissue evidence="2">Whole body</tissue>
    </source>
</reference>
<sequence>MEHVMVVPDDDIDSILTRSLLWSSACWALAKGTHRRRRRGHCSCNSYRSRRARVQREKVLLQPHAHRVATHGVSVVPRNRENVDALLSLPDVQPKVLGGAVLLRLVPADGRIHEIAAVGRGISVGDLLRAAFARAAAYRFASMVARARARSRRRAPCVARPPRTDDRPCGETCVRTDAPRRVSPLRPRRSFALGSARARARRPRRS</sequence>
<dbReference type="Proteomes" id="UP001430953">
    <property type="component" value="Unassembled WGS sequence"/>
</dbReference>
<keyword evidence="3" id="KW-1185">Reference proteome</keyword>
<name>A0AAW2GRG4_9HYME</name>
<protein>
    <submittedName>
        <fullName evidence="2">Uncharacterized protein</fullName>
    </submittedName>
</protein>
<comment type="caution">
    <text evidence="2">The sequence shown here is derived from an EMBL/GenBank/DDBJ whole genome shotgun (WGS) entry which is preliminary data.</text>
</comment>
<evidence type="ECO:0000313" key="3">
    <source>
        <dbReference type="Proteomes" id="UP001430953"/>
    </source>
</evidence>